<dbReference type="EMBL" id="BASZ01000006">
    <property type="protein sequence ID" value="GAD49576.1"/>
    <property type="molecule type" value="Genomic_DNA"/>
</dbReference>
<proteinExistence type="predicted"/>
<name>U2Y8K0_9SPHN</name>
<organism evidence="1 2">
    <name type="scientific">Caenibius tardaugens NBRC 16725</name>
    <dbReference type="NCBI Taxonomy" id="1219035"/>
    <lineage>
        <taxon>Bacteria</taxon>
        <taxon>Pseudomonadati</taxon>
        <taxon>Pseudomonadota</taxon>
        <taxon>Alphaproteobacteria</taxon>
        <taxon>Sphingomonadales</taxon>
        <taxon>Erythrobacteraceae</taxon>
        <taxon>Caenibius</taxon>
    </lineage>
</organism>
<dbReference type="eggNOG" id="COG4253">
    <property type="taxonomic scope" value="Bacteria"/>
</dbReference>
<sequence length="166" mass="19234">MERAACPAGGERPLTEGEVALVRSMFGTAIDCGLVTLRRRKWFPFQPRDRMMAPCGHVHFHPKDPIYCDDFATASLDRQGYFLHEMTHVWQAQVRGRFYLPLRRHPFCRYGYMLAPGRPLHRYGIEQQAEIIRHAFLMRHGRQIAGVSDVRAYDMLVNFAGADKRD</sequence>
<evidence type="ECO:0000313" key="2">
    <source>
        <dbReference type="Proteomes" id="UP000016568"/>
    </source>
</evidence>
<protein>
    <recommendedName>
        <fullName evidence="3">Vgr related protein</fullName>
    </recommendedName>
</protein>
<dbReference type="Proteomes" id="UP000016568">
    <property type="component" value="Unassembled WGS sequence"/>
</dbReference>
<evidence type="ECO:0000313" key="1">
    <source>
        <dbReference type="EMBL" id="GAD49576.1"/>
    </source>
</evidence>
<gene>
    <name evidence="1" type="ORF">NT2_06_00150</name>
</gene>
<evidence type="ECO:0008006" key="3">
    <source>
        <dbReference type="Google" id="ProtNLM"/>
    </source>
</evidence>
<accession>U2Y8K0</accession>
<dbReference type="AlphaFoldDB" id="U2Y8K0"/>
<keyword evidence="2" id="KW-1185">Reference proteome</keyword>
<comment type="caution">
    <text evidence="1">The sequence shown here is derived from an EMBL/GenBank/DDBJ whole genome shotgun (WGS) entry which is preliminary data.</text>
</comment>
<reference evidence="1 2" key="1">
    <citation type="submission" date="2013-09" db="EMBL/GenBank/DDBJ databases">
        <title>Whole genome shotgun sequence of Novosphingobium tardaugens NBRC 16725.</title>
        <authorList>
            <person name="Isaki S."/>
            <person name="Hosoyama A."/>
            <person name="Tsuchikane K."/>
            <person name="Katsumata H."/>
            <person name="Ando Y."/>
            <person name="Yamazaki S."/>
            <person name="Fujita N."/>
        </authorList>
    </citation>
    <scope>NUCLEOTIDE SEQUENCE [LARGE SCALE GENOMIC DNA]</scope>
    <source>
        <strain evidence="1 2">NBRC 16725</strain>
    </source>
</reference>